<feature type="non-terminal residue" evidence="2">
    <location>
        <position position="1"/>
    </location>
</feature>
<dbReference type="Gramene" id="ESQ29077">
    <property type="protein sequence ID" value="ESQ29077"/>
    <property type="gene ID" value="EUTSA_v10023978mg"/>
</dbReference>
<protein>
    <submittedName>
        <fullName evidence="2">Uncharacterized protein</fullName>
    </submittedName>
</protein>
<evidence type="ECO:0000313" key="3">
    <source>
        <dbReference type="Proteomes" id="UP000030689"/>
    </source>
</evidence>
<accession>V4KGX3</accession>
<evidence type="ECO:0000313" key="2">
    <source>
        <dbReference type="EMBL" id="ESQ29077.1"/>
    </source>
</evidence>
<keyword evidence="3" id="KW-1185">Reference proteome</keyword>
<feature type="non-terminal residue" evidence="2">
    <location>
        <position position="211"/>
    </location>
</feature>
<gene>
    <name evidence="2" type="ORF">EUTSA_v10023978mg</name>
</gene>
<dbReference type="EMBL" id="KI517881">
    <property type="protein sequence ID" value="ESQ29077.1"/>
    <property type="molecule type" value="Genomic_DNA"/>
</dbReference>
<feature type="region of interest" description="Disordered" evidence="1">
    <location>
        <begin position="172"/>
        <end position="211"/>
    </location>
</feature>
<dbReference type="PANTHER" id="PTHR31286">
    <property type="entry name" value="GLYCINE-RICH CELL WALL STRUCTURAL PROTEIN 1.8-LIKE"/>
    <property type="match status" value="1"/>
</dbReference>
<dbReference type="InterPro" id="IPR040256">
    <property type="entry name" value="At4g02000-like"/>
</dbReference>
<feature type="compositionally biased region" description="Basic residues" evidence="1">
    <location>
        <begin position="177"/>
        <end position="187"/>
    </location>
</feature>
<dbReference type="eggNOG" id="KOG1075">
    <property type="taxonomic scope" value="Eukaryota"/>
</dbReference>
<name>V4KGX3_EUTSA</name>
<evidence type="ECO:0000256" key="1">
    <source>
        <dbReference type="SAM" id="MobiDB-lite"/>
    </source>
</evidence>
<proteinExistence type="predicted"/>
<dbReference type="Proteomes" id="UP000030689">
    <property type="component" value="Unassembled WGS sequence"/>
</dbReference>
<reference evidence="2 3" key="1">
    <citation type="journal article" date="2013" name="Front. Plant Sci.">
        <title>The Reference Genome of the Halophytic Plant Eutrema salsugineum.</title>
        <authorList>
            <person name="Yang R."/>
            <person name="Jarvis D.E."/>
            <person name="Chen H."/>
            <person name="Beilstein M.A."/>
            <person name="Grimwood J."/>
            <person name="Jenkins J."/>
            <person name="Shu S."/>
            <person name="Prochnik S."/>
            <person name="Xin M."/>
            <person name="Ma C."/>
            <person name="Schmutz J."/>
            <person name="Wing R.A."/>
            <person name="Mitchell-Olds T."/>
            <person name="Schumaker K.S."/>
            <person name="Wang X."/>
        </authorList>
    </citation>
    <scope>NUCLEOTIDE SEQUENCE [LARGE SCALE GENOMIC DNA]</scope>
</reference>
<dbReference type="KEGG" id="eus:EUTSA_v10023978mg"/>
<sequence length="211" mass="22750">TPWSASGSLDLPELVSAPTWAILKDVPPMMYSLDGISCIASAIGEPLHTEKSRLDSINIGETKVKVEIMLDSSPPSEIIVRDLEGNSARVSVTYPRLPPKCSNCCKFGHLLNRCPWPLQRRAASDTGYSKSQLDSQSVVVTPLSSDIEVPPVSADTILDSDHLRQKAASIGLVNNKTKARARSRSRARTSSSEAPSIPNEINTAAQGKTKE</sequence>
<dbReference type="PANTHER" id="PTHR31286:SF181">
    <property type="entry name" value="ZINC KNUCKLE (CCHC-TYPE) FAMILY PROTEIN"/>
    <property type="match status" value="1"/>
</dbReference>
<dbReference type="AlphaFoldDB" id="V4KGX3"/>
<feature type="compositionally biased region" description="Polar residues" evidence="1">
    <location>
        <begin position="199"/>
        <end position="211"/>
    </location>
</feature>
<organism evidence="2 3">
    <name type="scientific">Eutrema salsugineum</name>
    <name type="common">Saltwater cress</name>
    <name type="synonym">Sisymbrium salsugineum</name>
    <dbReference type="NCBI Taxonomy" id="72664"/>
    <lineage>
        <taxon>Eukaryota</taxon>
        <taxon>Viridiplantae</taxon>
        <taxon>Streptophyta</taxon>
        <taxon>Embryophyta</taxon>
        <taxon>Tracheophyta</taxon>
        <taxon>Spermatophyta</taxon>
        <taxon>Magnoliopsida</taxon>
        <taxon>eudicotyledons</taxon>
        <taxon>Gunneridae</taxon>
        <taxon>Pentapetalae</taxon>
        <taxon>rosids</taxon>
        <taxon>malvids</taxon>
        <taxon>Brassicales</taxon>
        <taxon>Brassicaceae</taxon>
        <taxon>Eutremeae</taxon>
        <taxon>Eutrema</taxon>
    </lineage>
</organism>